<dbReference type="Gene3D" id="3.30.420.40">
    <property type="match status" value="2"/>
</dbReference>
<dbReference type="PANTHER" id="PTHR18964:SF173">
    <property type="entry name" value="GLUCOKINASE"/>
    <property type="match status" value="1"/>
</dbReference>
<name>A0A1H4G253_9RHOB</name>
<dbReference type="InterPro" id="IPR043129">
    <property type="entry name" value="ATPase_NBD"/>
</dbReference>
<dbReference type="Gene3D" id="1.10.10.10">
    <property type="entry name" value="Winged helix-like DNA-binding domain superfamily/Winged helix DNA-binding domain"/>
    <property type="match status" value="1"/>
</dbReference>
<dbReference type="AlphaFoldDB" id="A0A1H4G253"/>
<dbReference type="InterPro" id="IPR000600">
    <property type="entry name" value="ROK"/>
</dbReference>
<reference evidence="1 2" key="1">
    <citation type="submission" date="2016-10" db="EMBL/GenBank/DDBJ databases">
        <authorList>
            <person name="de Groot N.N."/>
        </authorList>
    </citation>
    <scope>NUCLEOTIDE SEQUENCE [LARGE SCALE GENOMIC DNA]</scope>
    <source>
        <strain evidence="1 2">DSM 15345</strain>
    </source>
</reference>
<gene>
    <name evidence="1" type="ORF">SAMN05444370_13317</name>
</gene>
<proteinExistence type="predicted"/>
<evidence type="ECO:0000313" key="1">
    <source>
        <dbReference type="EMBL" id="SEB03130.1"/>
    </source>
</evidence>
<dbReference type="SUPFAM" id="SSF46785">
    <property type="entry name" value="Winged helix' DNA-binding domain"/>
    <property type="match status" value="1"/>
</dbReference>
<keyword evidence="2" id="KW-1185">Reference proteome</keyword>
<dbReference type="Proteomes" id="UP000198703">
    <property type="component" value="Unassembled WGS sequence"/>
</dbReference>
<protein>
    <submittedName>
        <fullName evidence="1">Sugar kinase of the NBD/HSP70 family, may contain an N-terminal HTH domain</fullName>
    </submittedName>
</protein>
<organism evidence="1 2">
    <name type="scientific">Rubrimonas cliftonensis</name>
    <dbReference type="NCBI Taxonomy" id="89524"/>
    <lineage>
        <taxon>Bacteria</taxon>
        <taxon>Pseudomonadati</taxon>
        <taxon>Pseudomonadota</taxon>
        <taxon>Alphaproteobacteria</taxon>
        <taxon>Rhodobacterales</taxon>
        <taxon>Paracoccaceae</taxon>
        <taxon>Rubrimonas</taxon>
    </lineage>
</organism>
<keyword evidence="1" id="KW-0418">Kinase</keyword>
<dbReference type="SUPFAM" id="SSF53067">
    <property type="entry name" value="Actin-like ATPase domain"/>
    <property type="match status" value="1"/>
</dbReference>
<dbReference type="PANTHER" id="PTHR18964">
    <property type="entry name" value="ROK (REPRESSOR, ORF, KINASE) FAMILY"/>
    <property type="match status" value="1"/>
</dbReference>
<dbReference type="EMBL" id="FNQM01000033">
    <property type="protein sequence ID" value="SEB03130.1"/>
    <property type="molecule type" value="Genomic_DNA"/>
</dbReference>
<dbReference type="Pfam" id="PF00480">
    <property type="entry name" value="ROK"/>
    <property type="match status" value="1"/>
</dbReference>
<accession>A0A1H4G253</accession>
<sequence length="409" mass="40503">MRRGGGRAARSDDVRLRNRAALIAALREDGPRSRTALAAATGLSAATVSAIGGALLEEGLLAPVAAEAQGGRGRPQAPLGLNPARATAAAIVVSNRAVDTVIVDYSGSEIGRSWRGALPRDAGPAALSAALAAEIDAARAGARRDGAPPIAALTIAWQGVADAEARRVVWSPIVDARGVDFAGPLAARCGGRVAVMNDAAMVAEAFLRRGAKRSGAPTDLALLLVGPGVGMGLVLDGAAAAGRASSGMEFGHMTHVPGGAPCACGRLGCVEAYAADYAILRGAGRDERDDPLAVAQAARDGDPAARAAFAAAGEALGYGLGRLFALLGPLPVALAGSGAAAADLLRPAMVAALEQALAPELSGPLELSVAGDATALALEGAAAHALRRLDAALAAGAEIAGAPWREAVA</sequence>
<dbReference type="STRING" id="89524.SAMN05444370_13317"/>
<dbReference type="InterPro" id="IPR036390">
    <property type="entry name" value="WH_DNA-bd_sf"/>
</dbReference>
<dbReference type="GO" id="GO:0016301">
    <property type="term" value="F:kinase activity"/>
    <property type="evidence" value="ECO:0007669"/>
    <property type="project" value="UniProtKB-KW"/>
</dbReference>
<dbReference type="InterPro" id="IPR036388">
    <property type="entry name" value="WH-like_DNA-bd_sf"/>
</dbReference>
<keyword evidence="1" id="KW-0808">Transferase</keyword>
<evidence type="ECO:0000313" key="2">
    <source>
        <dbReference type="Proteomes" id="UP000198703"/>
    </source>
</evidence>